<comment type="caution">
    <text evidence="1">The sequence shown here is derived from an EMBL/GenBank/DDBJ whole genome shotgun (WGS) entry which is preliminary data.</text>
</comment>
<dbReference type="Pfam" id="PF07315">
    <property type="entry name" value="DUF1462"/>
    <property type="match status" value="1"/>
</dbReference>
<dbReference type="InterPro" id="IPR036249">
    <property type="entry name" value="Thioredoxin-like_sf"/>
</dbReference>
<dbReference type="RefSeq" id="WP_204498347.1">
    <property type="nucleotide sequence ID" value="NZ_JAFBDR010000006.1"/>
</dbReference>
<accession>A0ABS2MYH7</accession>
<dbReference type="SUPFAM" id="SSF52833">
    <property type="entry name" value="Thioredoxin-like"/>
    <property type="match status" value="1"/>
</dbReference>
<evidence type="ECO:0000313" key="2">
    <source>
        <dbReference type="Proteomes" id="UP001296943"/>
    </source>
</evidence>
<dbReference type="InterPro" id="IPR038218">
    <property type="entry name" value="YuzD-like_sp"/>
</dbReference>
<protein>
    <submittedName>
        <fullName evidence="1">Disulfide oxidoreductase YuzD</fullName>
    </submittedName>
</protein>
<proteinExistence type="predicted"/>
<dbReference type="InterPro" id="IPR009190">
    <property type="entry name" value="DUF1462"/>
</dbReference>
<dbReference type="EMBL" id="JAFBDR010000006">
    <property type="protein sequence ID" value="MBM7570936.1"/>
    <property type="molecule type" value="Genomic_DNA"/>
</dbReference>
<dbReference type="Gene3D" id="3.40.30.30">
    <property type="entry name" value="Hypothetical protein sa0798"/>
    <property type="match status" value="1"/>
</dbReference>
<name>A0ABS2MYH7_9BACI</name>
<reference evidence="1 2" key="1">
    <citation type="submission" date="2021-01" db="EMBL/GenBank/DDBJ databases">
        <title>Genomic Encyclopedia of Type Strains, Phase IV (KMG-IV): sequencing the most valuable type-strain genomes for metagenomic binning, comparative biology and taxonomic classification.</title>
        <authorList>
            <person name="Goeker M."/>
        </authorList>
    </citation>
    <scope>NUCLEOTIDE SEQUENCE [LARGE SCALE GENOMIC DNA]</scope>
    <source>
        <strain evidence="1 2">DSM 23711</strain>
    </source>
</reference>
<dbReference type="PIRSF" id="PIRSF010603">
    <property type="entry name" value="UCP010603"/>
    <property type="match status" value="1"/>
</dbReference>
<sequence length="106" mass="12028">MNQSPVTVTVYGAEKLCASCVGAPSSKETYEWLQAAISRKFKEATVQYNYVDIYNPPDEKVHRDFSKRVIEEDLFYPVVLVDDEIVGEGIPTIKPIYHALEKKGMK</sequence>
<keyword evidence="2" id="KW-1185">Reference proteome</keyword>
<dbReference type="Proteomes" id="UP001296943">
    <property type="component" value="Unassembled WGS sequence"/>
</dbReference>
<organism evidence="1 2">
    <name type="scientific">Aquibacillus albus</name>
    <dbReference type="NCBI Taxonomy" id="1168171"/>
    <lineage>
        <taxon>Bacteria</taxon>
        <taxon>Bacillati</taxon>
        <taxon>Bacillota</taxon>
        <taxon>Bacilli</taxon>
        <taxon>Bacillales</taxon>
        <taxon>Bacillaceae</taxon>
        <taxon>Aquibacillus</taxon>
    </lineage>
</organism>
<gene>
    <name evidence="1" type="ORF">JOC48_001416</name>
</gene>
<evidence type="ECO:0000313" key="1">
    <source>
        <dbReference type="EMBL" id="MBM7570936.1"/>
    </source>
</evidence>